<dbReference type="GO" id="GO:0005634">
    <property type="term" value="C:nucleus"/>
    <property type="evidence" value="ECO:0007669"/>
    <property type="project" value="UniProtKB-SubCell"/>
</dbReference>
<reference evidence="7 8" key="1">
    <citation type="submission" date="2024-01" db="EMBL/GenBank/DDBJ databases">
        <title>The complete chloroplast genome sequence of Lithospermum erythrorhizon: insights into the phylogenetic relationship among Boraginaceae species and the maternal lineages of purple gromwells.</title>
        <authorList>
            <person name="Okada T."/>
            <person name="Watanabe K."/>
        </authorList>
    </citation>
    <scope>NUCLEOTIDE SEQUENCE [LARGE SCALE GENOMIC DNA]</scope>
</reference>
<dbReference type="PRINTS" id="PR00404">
    <property type="entry name" value="MADSDOMAIN"/>
</dbReference>
<organism evidence="7 8">
    <name type="scientific">Lithospermum erythrorhizon</name>
    <name type="common">Purple gromwell</name>
    <name type="synonym">Lithospermum officinale var. erythrorhizon</name>
    <dbReference type="NCBI Taxonomy" id="34254"/>
    <lineage>
        <taxon>Eukaryota</taxon>
        <taxon>Viridiplantae</taxon>
        <taxon>Streptophyta</taxon>
        <taxon>Embryophyta</taxon>
        <taxon>Tracheophyta</taxon>
        <taxon>Spermatophyta</taxon>
        <taxon>Magnoliopsida</taxon>
        <taxon>eudicotyledons</taxon>
        <taxon>Gunneridae</taxon>
        <taxon>Pentapetalae</taxon>
        <taxon>asterids</taxon>
        <taxon>lamiids</taxon>
        <taxon>Boraginales</taxon>
        <taxon>Boraginaceae</taxon>
        <taxon>Boraginoideae</taxon>
        <taxon>Lithospermeae</taxon>
        <taxon>Lithospermum</taxon>
    </lineage>
</organism>
<dbReference type="Pfam" id="PF00319">
    <property type="entry name" value="SRF-TF"/>
    <property type="match status" value="1"/>
</dbReference>
<dbReference type="GO" id="GO:0046983">
    <property type="term" value="F:protein dimerization activity"/>
    <property type="evidence" value="ECO:0007669"/>
    <property type="project" value="InterPro"/>
</dbReference>
<keyword evidence="3" id="KW-0238">DNA-binding</keyword>
<evidence type="ECO:0000313" key="7">
    <source>
        <dbReference type="EMBL" id="GAA0176393.1"/>
    </source>
</evidence>
<sequence>MEKNIVKKQSLGRQKIEIKKISKKTKLQVSFTKRRKGLFNKVAELHKVCGVNAAVFVESPGGKPFSFGTPSTQYFINHYLNNISSQNIVTAEVNHVSENKLSVEEFWWSKSINDLGLQELEEFKEALEDFKSNIMAKAN</sequence>
<dbReference type="PROSITE" id="PS50066">
    <property type="entry name" value="MADS_BOX_2"/>
    <property type="match status" value="1"/>
</dbReference>
<keyword evidence="8" id="KW-1185">Reference proteome</keyword>
<dbReference type="SMART" id="SM00432">
    <property type="entry name" value="MADS"/>
    <property type="match status" value="1"/>
</dbReference>
<protein>
    <recommendedName>
        <fullName evidence="6">MADS-box domain-containing protein</fullName>
    </recommendedName>
</protein>
<keyword evidence="4" id="KW-0804">Transcription</keyword>
<dbReference type="InterPro" id="IPR002100">
    <property type="entry name" value="TF_MADSbox"/>
</dbReference>
<dbReference type="InterPro" id="IPR036879">
    <property type="entry name" value="TF_MADSbox_sf"/>
</dbReference>
<evidence type="ECO:0000256" key="3">
    <source>
        <dbReference type="ARBA" id="ARBA00023125"/>
    </source>
</evidence>
<keyword evidence="5" id="KW-0539">Nucleus</keyword>
<evidence type="ECO:0000256" key="5">
    <source>
        <dbReference type="ARBA" id="ARBA00023242"/>
    </source>
</evidence>
<evidence type="ECO:0000256" key="4">
    <source>
        <dbReference type="ARBA" id="ARBA00023163"/>
    </source>
</evidence>
<accession>A0AAV3RK11</accession>
<evidence type="ECO:0000259" key="6">
    <source>
        <dbReference type="PROSITE" id="PS50066"/>
    </source>
</evidence>
<dbReference type="Proteomes" id="UP001454036">
    <property type="component" value="Unassembled WGS sequence"/>
</dbReference>
<dbReference type="EMBL" id="BAABME010010113">
    <property type="protein sequence ID" value="GAA0176393.1"/>
    <property type="molecule type" value="Genomic_DNA"/>
</dbReference>
<comment type="subcellular location">
    <subcellularLocation>
        <location evidence="1">Nucleus</location>
    </subcellularLocation>
</comment>
<dbReference type="PANTHER" id="PTHR11945:SF776">
    <property type="entry name" value="AGAMOUS-LIKE 50-RELATED"/>
    <property type="match status" value="1"/>
</dbReference>
<name>A0AAV3RK11_LITER</name>
<dbReference type="SUPFAM" id="SSF55455">
    <property type="entry name" value="SRF-like"/>
    <property type="match status" value="1"/>
</dbReference>
<feature type="domain" description="MADS-box" evidence="6">
    <location>
        <begin position="11"/>
        <end position="71"/>
    </location>
</feature>
<evidence type="ECO:0000256" key="1">
    <source>
        <dbReference type="ARBA" id="ARBA00004123"/>
    </source>
</evidence>
<dbReference type="GO" id="GO:0000978">
    <property type="term" value="F:RNA polymerase II cis-regulatory region sequence-specific DNA binding"/>
    <property type="evidence" value="ECO:0007669"/>
    <property type="project" value="TreeGrafter"/>
</dbReference>
<gene>
    <name evidence="7" type="ORF">LIER_29396</name>
</gene>
<evidence type="ECO:0000256" key="2">
    <source>
        <dbReference type="ARBA" id="ARBA00023015"/>
    </source>
</evidence>
<evidence type="ECO:0000313" key="8">
    <source>
        <dbReference type="Proteomes" id="UP001454036"/>
    </source>
</evidence>
<dbReference type="AlphaFoldDB" id="A0AAV3RK11"/>
<proteinExistence type="predicted"/>
<dbReference type="PANTHER" id="PTHR11945">
    <property type="entry name" value="MADS BOX PROTEIN"/>
    <property type="match status" value="1"/>
</dbReference>
<dbReference type="Gene3D" id="3.40.1810.10">
    <property type="entry name" value="Transcription factor, MADS-box"/>
    <property type="match status" value="1"/>
</dbReference>
<dbReference type="GO" id="GO:0000981">
    <property type="term" value="F:DNA-binding transcription factor activity, RNA polymerase II-specific"/>
    <property type="evidence" value="ECO:0007669"/>
    <property type="project" value="TreeGrafter"/>
</dbReference>
<comment type="caution">
    <text evidence="7">The sequence shown here is derived from an EMBL/GenBank/DDBJ whole genome shotgun (WGS) entry which is preliminary data.</text>
</comment>
<keyword evidence="2" id="KW-0805">Transcription regulation</keyword>